<dbReference type="AlphaFoldDB" id="L9ZUG3"/>
<dbReference type="PATRIC" id="fig|1230458.4.peg.2664"/>
<feature type="region of interest" description="Disordered" evidence="1">
    <location>
        <begin position="55"/>
        <end position="76"/>
    </location>
</feature>
<dbReference type="NCBIfam" id="NF038353">
    <property type="entry name" value="FxLYD_dom"/>
    <property type="match status" value="1"/>
</dbReference>
<sequence>MTRPPNSSHGSSRSARPDGTRRDGRYRRRFLASLGLGATAALAGCTSIGTDVGVETGPSYERGQIDPPSDAGNRSAEQLTAAAALAEQETQEGVTPLNRLEITTHEFTFESGFKGSTIQGTIENTGSERVRRAEVRVRVYNEMGEQLGRYLSTNGDLDSGDVWAFTVVILKSPSVLDEYDITVLGTPS</sequence>
<evidence type="ECO:0000313" key="2">
    <source>
        <dbReference type="EMBL" id="ELY89959.1"/>
    </source>
</evidence>
<dbReference type="EMBL" id="AOIL01000048">
    <property type="protein sequence ID" value="ELY89959.1"/>
    <property type="molecule type" value="Genomic_DNA"/>
</dbReference>
<feature type="region of interest" description="Disordered" evidence="1">
    <location>
        <begin position="1"/>
        <end position="24"/>
    </location>
</feature>
<name>L9ZUG3_9EURY</name>
<proteinExistence type="predicted"/>
<accession>L9ZUG3</accession>
<protein>
    <submittedName>
        <fullName evidence="2">Uncharacterized protein</fullName>
    </submittedName>
</protein>
<evidence type="ECO:0000256" key="1">
    <source>
        <dbReference type="SAM" id="MobiDB-lite"/>
    </source>
</evidence>
<evidence type="ECO:0000313" key="3">
    <source>
        <dbReference type="Proteomes" id="UP000011648"/>
    </source>
</evidence>
<keyword evidence="3" id="KW-1185">Reference proteome</keyword>
<dbReference type="OrthoDB" id="214274at2157"/>
<dbReference type="Proteomes" id="UP000011648">
    <property type="component" value="Unassembled WGS sequence"/>
</dbReference>
<reference evidence="2 3" key="1">
    <citation type="journal article" date="2014" name="PLoS Genet.">
        <title>Phylogenetically driven sequencing of extremely halophilic archaea reveals strategies for static and dynamic osmo-response.</title>
        <authorList>
            <person name="Becker E.A."/>
            <person name="Seitzer P.M."/>
            <person name="Tritt A."/>
            <person name="Larsen D."/>
            <person name="Krusor M."/>
            <person name="Yao A.I."/>
            <person name="Wu D."/>
            <person name="Madern D."/>
            <person name="Eisen J.A."/>
            <person name="Darling A.E."/>
            <person name="Facciotti M.T."/>
        </authorList>
    </citation>
    <scope>NUCLEOTIDE SEQUENCE [LARGE SCALE GENOMIC DNA]</scope>
    <source>
        <strain evidence="2 3">DSM 12281</strain>
    </source>
</reference>
<dbReference type="RefSeq" id="WP_006826346.1">
    <property type="nucleotide sequence ID" value="NZ_AOIL01000048.1"/>
</dbReference>
<dbReference type="InterPro" id="IPR047676">
    <property type="entry name" value="FxLYD_dom"/>
</dbReference>
<feature type="compositionally biased region" description="Polar residues" evidence="1">
    <location>
        <begin position="1"/>
        <end position="14"/>
    </location>
</feature>
<gene>
    <name evidence="2" type="ORF">C484_13201</name>
</gene>
<organism evidence="2 3">
    <name type="scientific">Natrialba taiwanensis DSM 12281</name>
    <dbReference type="NCBI Taxonomy" id="1230458"/>
    <lineage>
        <taxon>Archaea</taxon>
        <taxon>Methanobacteriati</taxon>
        <taxon>Methanobacteriota</taxon>
        <taxon>Stenosarchaea group</taxon>
        <taxon>Halobacteria</taxon>
        <taxon>Halobacteriales</taxon>
        <taxon>Natrialbaceae</taxon>
        <taxon>Natrialba</taxon>
    </lineage>
</organism>
<comment type="caution">
    <text evidence="2">The sequence shown here is derived from an EMBL/GenBank/DDBJ whole genome shotgun (WGS) entry which is preliminary data.</text>
</comment>